<evidence type="ECO:0000313" key="2">
    <source>
        <dbReference type="EMBL" id="NMU25399.1"/>
    </source>
</evidence>
<dbReference type="InterPro" id="IPR005190">
    <property type="entry name" value="GlnE_rpt_dom"/>
</dbReference>
<comment type="caution">
    <text evidence="2">The sequence shown here is derived from an EMBL/GenBank/DDBJ whole genome shotgun (WGS) entry which is preliminary data.</text>
</comment>
<dbReference type="Proteomes" id="UP000555836">
    <property type="component" value="Unassembled WGS sequence"/>
</dbReference>
<dbReference type="Pfam" id="PF03710">
    <property type="entry name" value="GlnE"/>
    <property type="match status" value="1"/>
</dbReference>
<name>A0A7Y0X5D0_VIBPH</name>
<dbReference type="AlphaFoldDB" id="A0A7Y0X5D0"/>
<dbReference type="GO" id="GO:0005829">
    <property type="term" value="C:cytosol"/>
    <property type="evidence" value="ECO:0007669"/>
    <property type="project" value="TreeGrafter"/>
</dbReference>
<organism evidence="2 3">
    <name type="scientific">Vibrio parahaemolyticus</name>
    <dbReference type="NCBI Taxonomy" id="670"/>
    <lineage>
        <taxon>Bacteria</taxon>
        <taxon>Pseudomonadati</taxon>
        <taxon>Pseudomonadota</taxon>
        <taxon>Gammaproteobacteria</taxon>
        <taxon>Vibrionales</taxon>
        <taxon>Vibrionaceae</taxon>
        <taxon>Vibrio</taxon>
    </lineage>
</organism>
<protein>
    <recommendedName>
        <fullName evidence="1">Glutamate-ammonia ligase adenylyltransferase repeated domain-containing protein</fullName>
    </recommendedName>
</protein>
<feature type="domain" description="Glutamate-ammonia ligase adenylyltransferase repeated" evidence="1">
    <location>
        <begin position="13"/>
        <end position="82"/>
    </location>
</feature>
<feature type="non-terminal residue" evidence="2">
    <location>
        <position position="82"/>
    </location>
</feature>
<dbReference type="EMBL" id="JABCLD010001074">
    <property type="protein sequence ID" value="NMU25399.1"/>
    <property type="molecule type" value="Genomic_DNA"/>
</dbReference>
<dbReference type="Gene3D" id="1.20.120.1510">
    <property type="match status" value="1"/>
</dbReference>
<dbReference type="InterPro" id="IPR043519">
    <property type="entry name" value="NT_sf"/>
</dbReference>
<proteinExistence type="predicted"/>
<dbReference type="InterPro" id="IPR023057">
    <property type="entry name" value="GlnE"/>
</dbReference>
<dbReference type="Gene3D" id="3.30.460.10">
    <property type="entry name" value="Beta Polymerase, domain 2"/>
    <property type="match status" value="1"/>
</dbReference>
<dbReference type="PANTHER" id="PTHR30621">
    <property type="entry name" value="GLUTAMINE SYNTHETASE ADENYLYLTRANSFERASE"/>
    <property type="match status" value="1"/>
</dbReference>
<dbReference type="GO" id="GO:0008882">
    <property type="term" value="F:[glutamate-ammonia-ligase] adenylyltransferase activity"/>
    <property type="evidence" value="ECO:0007669"/>
    <property type="project" value="InterPro"/>
</dbReference>
<reference evidence="2 3" key="1">
    <citation type="submission" date="2020-04" db="EMBL/GenBank/DDBJ databases">
        <title>Whole-genome sequencing of Vibrio spp. from China reveals different genetic environments of blaCTX-M-14 among diverse lineages.</title>
        <authorList>
            <person name="Zheng Z."/>
            <person name="Ye L."/>
            <person name="Chen S."/>
        </authorList>
    </citation>
    <scope>NUCLEOTIDE SEQUENCE [LARGE SCALE GENOMIC DNA]</scope>
    <source>
        <strain evidence="2 3">Vb0574</strain>
    </source>
</reference>
<dbReference type="SUPFAM" id="SSF81301">
    <property type="entry name" value="Nucleotidyltransferase"/>
    <property type="match status" value="1"/>
</dbReference>
<sequence>YLELLDEHPAALTQLVRLCTASPMISQQLARYPILLDELIDPQQLYNPIPLESYRTELRDFLARIPEEDMEQQMEALRQFKQ</sequence>
<accession>A0A7Y0X5D0</accession>
<evidence type="ECO:0000313" key="3">
    <source>
        <dbReference type="Proteomes" id="UP000555836"/>
    </source>
</evidence>
<dbReference type="PANTHER" id="PTHR30621:SF0">
    <property type="entry name" value="BIFUNCTIONAL GLUTAMINE SYNTHETASE ADENYLYLTRANSFERASE_ADENYLYL-REMOVING ENZYME"/>
    <property type="match status" value="1"/>
</dbReference>
<dbReference type="GO" id="GO:0000820">
    <property type="term" value="P:regulation of glutamine family amino acid metabolic process"/>
    <property type="evidence" value="ECO:0007669"/>
    <property type="project" value="TreeGrafter"/>
</dbReference>
<evidence type="ECO:0000259" key="1">
    <source>
        <dbReference type="Pfam" id="PF03710"/>
    </source>
</evidence>
<gene>
    <name evidence="2" type="ORF">HKB21_07180</name>
</gene>
<feature type="non-terminal residue" evidence="2">
    <location>
        <position position="1"/>
    </location>
</feature>